<evidence type="ECO:0000256" key="7">
    <source>
        <dbReference type="ARBA" id="ARBA00044356"/>
    </source>
</evidence>
<proteinExistence type="inferred from homology"/>
<comment type="subunit">
    <text evidence="8">Component of the translation initiation factor 2B (eIF2B) complex which is a heterodecamer of two sets of five different subunits: alpha, beta, gamma, delta and epsilon. Subunits alpha, beta and delta comprise a regulatory subcomplex and subunits epsilon and gamma comprise a catalytic subcomplex. Within the complex, the hexameric regulatory complex resides at the center, with the two heterodimeric catalytic subcomplexes bound on opposite sides.</text>
</comment>
<comment type="caution">
    <text evidence="11">The sequence shown here is derived from an EMBL/GenBank/DDBJ whole genome shotgun (WGS) entry which is preliminary data.</text>
</comment>
<dbReference type="Proteomes" id="UP000747542">
    <property type="component" value="Unassembled WGS sequence"/>
</dbReference>
<dbReference type="InterPro" id="IPR042529">
    <property type="entry name" value="IF_2B-like_C"/>
</dbReference>
<dbReference type="EMBL" id="JAHLQT010011632">
    <property type="protein sequence ID" value="KAG7172084.1"/>
    <property type="molecule type" value="Genomic_DNA"/>
</dbReference>
<dbReference type="InterPro" id="IPR000649">
    <property type="entry name" value="IF-2B-related"/>
</dbReference>
<evidence type="ECO:0000256" key="9">
    <source>
        <dbReference type="RuleBase" id="RU003814"/>
    </source>
</evidence>
<reference evidence="11" key="1">
    <citation type="journal article" date="2021" name="Sci. Adv.">
        <title>The American lobster genome reveals insights on longevity, neural, and immune adaptations.</title>
        <authorList>
            <person name="Polinski J.M."/>
            <person name="Zimin A.V."/>
            <person name="Clark K.F."/>
            <person name="Kohn A.B."/>
            <person name="Sadowski N."/>
            <person name="Timp W."/>
            <person name="Ptitsyn A."/>
            <person name="Khanna P."/>
            <person name="Romanova D.Y."/>
            <person name="Williams P."/>
            <person name="Greenwood S.J."/>
            <person name="Moroz L.L."/>
            <person name="Walt D.R."/>
            <person name="Bodnar A.G."/>
        </authorList>
    </citation>
    <scope>NUCLEOTIDE SEQUENCE</scope>
    <source>
        <strain evidence="11">GMGI-L3</strain>
    </source>
</reference>
<keyword evidence="4 11" id="KW-0396">Initiation factor</keyword>
<evidence type="ECO:0000256" key="8">
    <source>
        <dbReference type="ARBA" id="ARBA00046432"/>
    </source>
</evidence>
<feature type="compositionally biased region" description="Basic and acidic residues" evidence="10">
    <location>
        <begin position="491"/>
        <end position="514"/>
    </location>
</feature>
<feature type="compositionally biased region" description="Basic and acidic residues" evidence="10">
    <location>
        <begin position="365"/>
        <end position="396"/>
    </location>
</feature>
<dbReference type="Gene3D" id="1.20.120.420">
    <property type="entry name" value="translation initiation factor eif-2b, domain 1"/>
    <property type="match status" value="1"/>
</dbReference>
<keyword evidence="3" id="KW-0963">Cytoplasm</keyword>
<keyword evidence="5" id="KW-0648">Protein biosynthesis</keyword>
<protein>
    <recommendedName>
        <fullName evidence="6">Translation initiation factor eIF2B subunit delta</fullName>
    </recommendedName>
    <alternativeName>
        <fullName evidence="7">eIF2B GDP-GTP exchange factor subunit delta</fullName>
    </alternativeName>
</protein>
<dbReference type="InterPro" id="IPR027363">
    <property type="entry name" value="M1Pi_N"/>
</dbReference>
<dbReference type="PANTHER" id="PTHR10233:SF14">
    <property type="entry name" value="TRANSLATION INITIATION FACTOR EIF-2B SUBUNIT DELTA"/>
    <property type="match status" value="1"/>
</dbReference>
<feature type="region of interest" description="Disordered" evidence="10">
    <location>
        <begin position="1"/>
        <end position="164"/>
    </location>
</feature>
<sequence length="841" mass="90924">MAPPEGSKRRKPRKRSKKRTSQSGACASPSPGRIPGEPLQGGGPVSVPSEVEVPKPVPLVAGHQQPNTPEKGSPQSLSPKKRTPQRSALSARLVKTGQPQPGVCATGPQQPETPKGGTSNVVLTKKSPLNGPVSKLGSAKADSPKPKSPNTKFSSPPKLGLPPEASENVITLEADAPLELPPQQQQTKVGSSKNQQSHRKPNSPQPTPAQDCILPPITTSQLLTLETLSSFIPVVGVEKANSLSDVKEQSTSLTKGTSDANFITLKSEGDKGIIMSETNKLDNLCNLLENIVIQHSGKEAMSNNTIKLPVAQTSQTITGPPPVKVPPSTTDSPPTTTSQHKGEKTKEEIECERKGRKEAKKAKKKGGEKAKSENDKENYKNINVENKKKESQEEKVMSMATNTQQIQPGDQQGQLQQHTKLSVALEGTDQSDAAGKSKADLKRERREKQEAQRQAKLAAKAKQEAEKQQKGQEEAHPSNNKIRLPQKKKKLEGEGLRRLKDRKSFSKGPSDRRIPLLGHLTPYSSQPPLLPVNCDTIHPAVRTLGLKMKDRIVDGSTARVVSTLAALKQFIHDYRTPESCDLSRDLAEKLLPNVAFLNGCRPQAIAMDNAIRFLKHKINSIEPNMPEAQAKDELRTAIDEYVQDNINLGSSTIASHAAMLIQDGDVILTFGSALVIEVVEAACNVGRRVSVVVADTPYPPSGAAMVKILSALGVTTYYRLITDVTHIMHKVTKVVVEAEAVMMNGAVQGMCGTASLALAAVTHDTPFIVLYADRVVFCPSRDYCGLLVDWRQMQKLNVVSLVYDVTPACLVTALVTEQSVLPTSAVPVIIRRNYADILGQD</sequence>
<organism evidence="11 12">
    <name type="scientific">Homarus americanus</name>
    <name type="common">American lobster</name>
    <dbReference type="NCBI Taxonomy" id="6706"/>
    <lineage>
        <taxon>Eukaryota</taxon>
        <taxon>Metazoa</taxon>
        <taxon>Ecdysozoa</taxon>
        <taxon>Arthropoda</taxon>
        <taxon>Crustacea</taxon>
        <taxon>Multicrustacea</taxon>
        <taxon>Malacostraca</taxon>
        <taxon>Eumalacostraca</taxon>
        <taxon>Eucarida</taxon>
        <taxon>Decapoda</taxon>
        <taxon>Pleocyemata</taxon>
        <taxon>Astacidea</taxon>
        <taxon>Nephropoidea</taxon>
        <taxon>Nephropidae</taxon>
        <taxon>Homarus</taxon>
    </lineage>
</organism>
<name>A0A8J5N2S8_HOMAM</name>
<dbReference type="GO" id="GO:0003743">
    <property type="term" value="F:translation initiation factor activity"/>
    <property type="evidence" value="ECO:0007669"/>
    <property type="project" value="UniProtKB-KW"/>
</dbReference>
<evidence type="ECO:0000313" key="12">
    <source>
        <dbReference type="Proteomes" id="UP000747542"/>
    </source>
</evidence>
<evidence type="ECO:0000256" key="6">
    <source>
        <dbReference type="ARBA" id="ARBA00044147"/>
    </source>
</evidence>
<dbReference type="Gene3D" id="3.40.50.10470">
    <property type="entry name" value="Translation initiation factor eif-2b, domain 2"/>
    <property type="match status" value="1"/>
</dbReference>
<feature type="compositionally biased region" description="Basic and acidic residues" evidence="10">
    <location>
        <begin position="340"/>
        <end position="355"/>
    </location>
</feature>
<comment type="subcellular location">
    <subcellularLocation>
        <location evidence="1">Cytoplasm</location>
        <location evidence="1">Cytosol</location>
    </subcellularLocation>
</comment>
<feature type="compositionally biased region" description="Polar residues" evidence="10">
    <location>
        <begin position="107"/>
        <end position="122"/>
    </location>
</feature>
<feature type="compositionally biased region" description="Basic residues" evidence="10">
    <location>
        <begin position="8"/>
        <end position="20"/>
    </location>
</feature>
<evidence type="ECO:0000256" key="10">
    <source>
        <dbReference type="SAM" id="MobiDB-lite"/>
    </source>
</evidence>
<dbReference type="GO" id="GO:0005829">
    <property type="term" value="C:cytosol"/>
    <property type="evidence" value="ECO:0007669"/>
    <property type="project" value="UniProtKB-SubCell"/>
</dbReference>
<feature type="region of interest" description="Disordered" evidence="10">
    <location>
        <begin position="182"/>
        <end position="213"/>
    </location>
</feature>
<feature type="compositionally biased region" description="Polar residues" evidence="10">
    <location>
        <begin position="64"/>
        <end position="78"/>
    </location>
</feature>
<comment type="similarity">
    <text evidence="2 9">Belongs to the eIF-2B alpha/beta/delta subunits family.</text>
</comment>
<dbReference type="SUPFAM" id="SSF100950">
    <property type="entry name" value="NagB/RpiA/CoA transferase-like"/>
    <property type="match status" value="1"/>
</dbReference>
<dbReference type="AlphaFoldDB" id="A0A8J5N2S8"/>
<feature type="compositionally biased region" description="Polar residues" evidence="10">
    <location>
        <begin position="182"/>
        <end position="195"/>
    </location>
</feature>
<feature type="compositionally biased region" description="Basic and acidic residues" evidence="10">
    <location>
        <begin position="461"/>
        <end position="476"/>
    </location>
</feature>
<keyword evidence="12" id="KW-1185">Reference proteome</keyword>
<evidence type="ECO:0000256" key="1">
    <source>
        <dbReference type="ARBA" id="ARBA00004514"/>
    </source>
</evidence>
<evidence type="ECO:0000256" key="5">
    <source>
        <dbReference type="ARBA" id="ARBA00022917"/>
    </source>
</evidence>
<evidence type="ECO:0000313" key="11">
    <source>
        <dbReference type="EMBL" id="KAG7172084.1"/>
    </source>
</evidence>
<gene>
    <name evidence="11" type="primary">Eif2b4-L</name>
    <name evidence="11" type="ORF">Hamer_G001077</name>
</gene>
<accession>A0A8J5N2S8</accession>
<feature type="compositionally biased region" description="Low complexity" evidence="10">
    <location>
        <begin position="326"/>
        <end position="338"/>
    </location>
</feature>
<evidence type="ECO:0000256" key="4">
    <source>
        <dbReference type="ARBA" id="ARBA00022540"/>
    </source>
</evidence>
<dbReference type="PANTHER" id="PTHR10233">
    <property type="entry name" value="TRANSLATION INITIATION FACTOR EIF-2B"/>
    <property type="match status" value="1"/>
</dbReference>
<dbReference type="InterPro" id="IPR037171">
    <property type="entry name" value="NagB/RpiA_transferase-like"/>
</dbReference>
<evidence type="ECO:0000256" key="3">
    <source>
        <dbReference type="ARBA" id="ARBA00022490"/>
    </source>
</evidence>
<feature type="region of interest" description="Disordered" evidence="10">
    <location>
        <begin position="314"/>
        <end position="519"/>
    </location>
</feature>
<evidence type="ECO:0000256" key="2">
    <source>
        <dbReference type="ARBA" id="ARBA00007251"/>
    </source>
</evidence>
<feature type="compositionally biased region" description="Low complexity" evidence="10">
    <location>
        <begin position="404"/>
        <end position="417"/>
    </location>
</feature>
<dbReference type="Pfam" id="PF01008">
    <property type="entry name" value="IF-2B"/>
    <property type="match status" value="1"/>
</dbReference>
<feature type="compositionally biased region" description="Basic and acidic residues" evidence="10">
    <location>
        <begin position="435"/>
        <end position="453"/>
    </location>
</feature>